<protein>
    <submittedName>
        <fullName evidence="2">Putative bacterial sensory transduction regulator</fullName>
    </submittedName>
</protein>
<feature type="compositionally biased region" description="Low complexity" evidence="1">
    <location>
        <begin position="14"/>
        <end position="26"/>
    </location>
</feature>
<proteinExistence type="predicted"/>
<evidence type="ECO:0000256" key="1">
    <source>
        <dbReference type="SAM" id="MobiDB-lite"/>
    </source>
</evidence>
<feature type="compositionally biased region" description="Low complexity" evidence="1">
    <location>
        <begin position="187"/>
        <end position="209"/>
    </location>
</feature>
<accession>J1I0H2</accession>
<dbReference type="AlphaFoldDB" id="J1I0H2"/>
<reference evidence="2 3" key="1">
    <citation type="submission" date="2012-05" db="EMBL/GenBank/DDBJ databases">
        <authorList>
            <person name="Harkins D.M."/>
            <person name="Madupu R."/>
            <person name="Durkin A.S."/>
            <person name="Torralba M."/>
            <person name="Methe B."/>
            <person name="Sutton G.G."/>
            <person name="Nelson K.E."/>
        </authorList>
    </citation>
    <scope>NUCLEOTIDE SEQUENCE [LARGE SCALE GENOMIC DNA]</scope>
    <source>
        <strain evidence="2 3">F0490</strain>
    </source>
</reference>
<evidence type="ECO:0000313" key="3">
    <source>
        <dbReference type="Proteomes" id="UP000004578"/>
    </source>
</evidence>
<feature type="region of interest" description="Disordered" evidence="1">
    <location>
        <begin position="171"/>
        <end position="236"/>
    </location>
</feature>
<dbReference type="PATRIC" id="fig|1125717.3.peg.22"/>
<name>J1I0H2_9ACTO</name>
<dbReference type="Proteomes" id="UP000004578">
    <property type="component" value="Unassembled WGS sequence"/>
</dbReference>
<dbReference type="OrthoDB" id="3251789at2"/>
<sequence length="236" mass="24178">MPEWKSFTLDGDESAASPGAAEQGAPAAGGPGPDEFALKWGTEVQPVTIERIAAVLEGDGLPVATSEFVAATQVEEGNFQIHREPADCPWAQVELRLLVQGAELADLDRIANDWNASHLQPTVFPVPEAGQPLLVAASRFFVGEGMSDRQIHAMIRRGVVVGLSLARELAQAGGDGTGGASDEEGAGSESAPASDENGAVSEPDPAAAEDGAEPAPVPAADEEGAEPSAHAREDGA</sequence>
<gene>
    <name evidence="2" type="ORF">HMPREF1317_0698</name>
</gene>
<organism evidence="2 3">
    <name type="scientific">Schaalia georgiae F0490</name>
    <dbReference type="NCBI Taxonomy" id="1125717"/>
    <lineage>
        <taxon>Bacteria</taxon>
        <taxon>Bacillati</taxon>
        <taxon>Actinomycetota</taxon>
        <taxon>Actinomycetes</taxon>
        <taxon>Actinomycetales</taxon>
        <taxon>Actinomycetaceae</taxon>
        <taxon>Schaalia</taxon>
    </lineage>
</organism>
<evidence type="ECO:0000313" key="2">
    <source>
        <dbReference type="EMBL" id="EJF51748.1"/>
    </source>
</evidence>
<comment type="caution">
    <text evidence="2">The sequence shown here is derived from an EMBL/GenBank/DDBJ whole genome shotgun (WGS) entry which is preliminary data.</text>
</comment>
<dbReference type="RefSeq" id="WP_005867040.1">
    <property type="nucleotide sequence ID" value="NZ_AKFS01000002.1"/>
</dbReference>
<dbReference type="EMBL" id="AKFS01000002">
    <property type="protein sequence ID" value="EJF51748.1"/>
    <property type="molecule type" value="Genomic_DNA"/>
</dbReference>
<feature type="region of interest" description="Disordered" evidence="1">
    <location>
        <begin position="1"/>
        <end position="34"/>
    </location>
</feature>
<keyword evidence="3" id="KW-1185">Reference proteome</keyword>